<dbReference type="Proteomes" id="UP001321498">
    <property type="component" value="Chromosome"/>
</dbReference>
<keyword evidence="1" id="KW-0472">Membrane</keyword>
<protein>
    <submittedName>
        <fullName evidence="2">Uncharacterized protein</fullName>
    </submittedName>
</protein>
<name>A0ABM8GEZ4_9MICO</name>
<gene>
    <name evidence="2" type="ORF">GCM10025866_28300</name>
</gene>
<evidence type="ECO:0000313" key="3">
    <source>
        <dbReference type="Proteomes" id="UP001321498"/>
    </source>
</evidence>
<evidence type="ECO:0000256" key="1">
    <source>
        <dbReference type="SAM" id="Phobius"/>
    </source>
</evidence>
<dbReference type="EMBL" id="AP027731">
    <property type="protein sequence ID" value="BDZ46921.1"/>
    <property type="molecule type" value="Genomic_DNA"/>
</dbReference>
<proteinExistence type="predicted"/>
<accession>A0ABM8GEZ4</accession>
<sequence>MSDAFLDSIPDLFVAGLTSAALCAAAVVLAGAVSFTAFAVGRLFHHHGTGHRA</sequence>
<keyword evidence="1" id="KW-0812">Transmembrane</keyword>
<organism evidence="2 3">
    <name type="scientific">Naasia aerilata</name>
    <dbReference type="NCBI Taxonomy" id="1162966"/>
    <lineage>
        <taxon>Bacteria</taxon>
        <taxon>Bacillati</taxon>
        <taxon>Actinomycetota</taxon>
        <taxon>Actinomycetes</taxon>
        <taxon>Micrococcales</taxon>
        <taxon>Microbacteriaceae</taxon>
        <taxon>Naasia</taxon>
    </lineage>
</organism>
<evidence type="ECO:0000313" key="2">
    <source>
        <dbReference type="EMBL" id="BDZ46921.1"/>
    </source>
</evidence>
<reference evidence="3" key="1">
    <citation type="journal article" date="2019" name="Int. J. Syst. Evol. Microbiol.">
        <title>The Global Catalogue of Microorganisms (GCM) 10K type strain sequencing project: providing services to taxonomists for standard genome sequencing and annotation.</title>
        <authorList>
            <consortium name="The Broad Institute Genomics Platform"/>
            <consortium name="The Broad Institute Genome Sequencing Center for Infectious Disease"/>
            <person name="Wu L."/>
            <person name="Ma J."/>
        </authorList>
    </citation>
    <scope>NUCLEOTIDE SEQUENCE [LARGE SCALE GENOMIC DNA]</scope>
    <source>
        <strain evidence="3">NBRC 108725</strain>
    </source>
</reference>
<feature type="transmembrane region" description="Helical" evidence="1">
    <location>
        <begin position="12"/>
        <end position="40"/>
    </location>
</feature>
<dbReference type="RefSeq" id="WP_286276905.1">
    <property type="nucleotide sequence ID" value="NZ_AP027731.1"/>
</dbReference>
<keyword evidence="1" id="KW-1133">Transmembrane helix</keyword>
<keyword evidence="3" id="KW-1185">Reference proteome</keyword>